<dbReference type="InterPro" id="IPR005312">
    <property type="entry name" value="DUF1759"/>
</dbReference>
<dbReference type="Proteomes" id="UP001314205">
    <property type="component" value="Unassembled WGS sequence"/>
</dbReference>
<feature type="region of interest" description="Disordered" evidence="1">
    <location>
        <begin position="430"/>
        <end position="450"/>
    </location>
</feature>
<accession>A0AAV1KBI9</accession>
<comment type="caution">
    <text evidence="2">The sequence shown here is derived from an EMBL/GenBank/DDBJ whole genome shotgun (WGS) entry which is preliminary data.</text>
</comment>
<evidence type="ECO:0000313" key="3">
    <source>
        <dbReference type="Proteomes" id="UP001314205"/>
    </source>
</evidence>
<organism evidence="2 3">
    <name type="scientific">Parnassius mnemosyne</name>
    <name type="common">clouded apollo</name>
    <dbReference type="NCBI Taxonomy" id="213953"/>
    <lineage>
        <taxon>Eukaryota</taxon>
        <taxon>Metazoa</taxon>
        <taxon>Ecdysozoa</taxon>
        <taxon>Arthropoda</taxon>
        <taxon>Hexapoda</taxon>
        <taxon>Insecta</taxon>
        <taxon>Pterygota</taxon>
        <taxon>Neoptera</taxon>
        <taxon>Endopterygota</taxon>
        <taxon>Lepidoptera</taxon>
        <taxon>Glossata</taxon>
        <taxon>Ditrysia</taxon>
        <taxon>Papilionoidea</taxon>
        <taxon>Papilionidae</taxon>
        <taxon>Parnassiinae</taxon>
        <taxon>Parnassini</taxon>
        <taxon>Parnassius</taxon>
        <taxon>Driopa</taxon>
    </lineage>
</organism>
<dbReference type="Pfam" id="PF03564">
    <property type="entry name" value="DUF1759"/>
    <property type="match status" value="1"/>
</dbReference>
<evidence type="ECO:0000256" key="1">
    <source>
        <dbReference type="SAM" id="MobiDB-lite"/>
    </source>
</evidence>
<evidence type="ECO:0000313" key="2">
    <source>
        <dbReference type="EMBL" id="CAK1579685.1"/>
    </source>
</evidence>
<dbReference type="PANTHER" id="PTHR47331:SF1">
    <property type="entry name" value="GAG-LIKE PROTEIN"/>
    <property type="match status" value="1"/>
</dbReference>
<gene>
    <name evidence="2" type="ORF">PARMNEM_LOCUS1592</name>
</gene>
<keyword evidence="3" id="KW-1185">Reference proteome</keyword>
<feature type="region of interest" description="Disordered" evidence="1">
    <location>
        <begin position="104"/>
        <end position="131"/>
    </location>
</feature>
<sequence>MEEINSMILKQTEISQRISKAFKNFKKSPKDRITVPYIRIREETLKANWELFNTNHYEIVAATSRDDQKLLAYFLEDAYDCCEDTYLTFKTMLLEQLEKLVPTSPATELSHSGNNSETSSGNTGKPQPDVKLPRIELPKFTGNYDEWQSFYDMFTSIVHNNSSLKDVQKLHYLKSSLSGEPELLLRNLAVTDANYQDAWTKLTQRYTNKRYNCNEVMKRLFSQKAITAESATSTKQLLDNTSACLKSLQNLDINTDTWDPIMNYLVVSKLDTESRKQWEMYVSQNVQPNTLPSWNQLASFLETRFRTLEMLEGQKNTSKATQNNTSKQIIKHKSFYSTVNNNEKKVSINTCVMCSGGHSLYQCKQYERLSPEKRTEYVQANRLCFNCLSSSHSVRGCHHSMSCRRCGRRHHTTLHYERDQQVAAAVPILPPSPTVLSENQQPSEKKNPQS</sequence>
<protein>
    <recommendedName>
        <fullName evidence="4">Gag protein</fullName>
    </recommendedName>
</protein>
<dbReference type="EMBL" id="CAVLGL010000002">
    <property type="protein sequence ID" value="CAK1579685.1"/>
    <property type="molecule type" value="Genomic_DNA"/>
</dbReference>
<name>A0AAV1KBI9_9NEOP</name>
<feature type="compositionally biased region" description="Low complexity" evidence="1">
    <location>
        <begin position="110"/>
        <end position="124"/>
    </location>
</feature>
<proteinExistence type="predicted"/>
<dbReference type="PANTHER" id="PTHR47331">
    <property type="entry name" value="PHD-TYPE DOMAIN-CONTAINING PROTEIN"/>
    <property type="match status" value="1"/>
</dbReference>
<reference evidence="2 3" key="1">
    <citation type="submission" date="2023-11" db="EMBL/GenBank/DDBJ databases">
        <authorList>
            <person name="Hedman E."/>
            <person name="Englund M."/>
            <person name="Stromberg M."/>
            <person name="Nyberg Akerstrom W."/>
            <person name="Nylinder S."/>
            <person name="Jareborg N."/>
            <person name="Kallberg Y."/>
            <person name="Kronander E."/>
        </authorList>
    </citation>
    <scope>NUCLEOTIDE SEQUENCE [LARGE SCALE GENOMIC DNA]</scope>
</reference>
<evidence type="ECO:0008006" key="4">
    <source>
        <dbReference type="Google" id="ProtNLM"/>
    </source>
</evidence>
<dbReference type="AlphaFoldDB" id="A0AAV1KBI9"/>